<organism evidence="2 3">
    <name type="scientific">Psychromonas aquatilis</name>
    <dbReference type="NCBI Taxonomy" id="2005072"/>
    <lineage>
        <taxon>Bacteria</taxon>
        <taxon>Pseudomonadati</taxon>
        <taxon>Pseudomonadota</taxon>
        <taxon>Gammaproteobacteria</taxon>
        <taxon>Alteromonadales</taxon>
        <taxon>Psychromonadaceae</taxon>
        <taxon>Psychromonas</taxon>
    </lineage>
</organism>
<name>A0ABU9GTY9_9GAMM</name>
<feature type="transmembrane region" description="Helical" evidence="1">
    <location>
        <begin position="98"/>
        <end position="119"/>
    </location>
</feature>
<dbReference type="EMBL" id="JBAKAZ010000078">
    <property type="protein sequence ID" value="MEL0630705.1"/>
    <property type="molecule type" value="Genomic_DNA"/>
</dbReference>
<keyword evidence="1" id="KW-1133">Transmembrane helix</keyword>
<gene>
    <name evidence="2" type="ORF">V6256_13925</name>
</gene>
<keyword evidence="1" id="KW-0472">Membrane</keyword>
<sequence length="135" mass="15433">MKDKIFSQADIHRFCFKTSVIVLAFLITSVLSELLSLASTESQFNESKNIAQAQVTYYESLDKIAPEDQINLVIAQATLDSANQSINMNKSIVKLNKFITHLCMYLSPIFFLIGLFFWVKYLPYVKVPNIKKTDQ</sequence>
<proteinExistence type="predicted"/>
<evidence type="ECO:0000313" key="2">
    <source>
        <dbReference type="EMBL" id="MEL0630705.1"/>
    </source>
</evidence>
<dbReference type="Proteomes" id="UP001369082">
    <property type="component" value="Unassembled WGS sequence"/>
</dbReference>
<feature type="transmembrane region" description="Helical" evidence="1">
    <location>
        <begin position="20"/>
        <end position="38"/>
    </location>
</feature>
<comment type="caution">
    <text evidence="2">The sequence shown here is derived from an EMBL/GenBank/DDBJ whole genome shotgun (WGS) entry which is preliminary data.</text>
</comment>
<accession>A0ABU9GTY9</accession>
<dbReference type="RefSeq" id="WP_341598832.1">
    <property type="nucleotide sequence ID" value="NZ_JBAKAZ010000078.1"/>
</dbReference>
<evidence type="ECO:0000256" key="1">
    <source>
        <dbReference type="SAM" id="Phobius"/>
    </source>
</evidence>
<keyword evidence="3" id="KW-1185">Reference proteome</keyword>
<keyword evidence="1" id="KW-0812">Transmembrane</keyword>
<reference evidence="2 3" key="1">
    <citation type="submission" date="2024-02" db="EMBL/GenBank/DDBJ databases">
        <title>Bacteria isolated from the canopy kelp, Nereocystis luetkeana.</title>
        <authorList>
            <person name="Pfister C.A."/>
            <person name="Younker I.T."/>
            <person name="Light S.H."/>
        </authorList>
    </citation>
    <scope>NUCLEOTIDE SEQUENCE [LARGE SCALE GENOMIC DNA]</scope>
    <source>
        <strain evidence="2 3">TI.1.05</strain>
    </source>
</reference>
<evidence type="ECO:0000313" key="3">
    <source>
        <dbReference type="Proteomes" id="UP001369082"/>
    </source>
</evidence>
<protein>
    <submittedName>
        <fullName evidence="2">Uncharacterized protein</fullName>
    </submittedName>
</protein>